<dbReference type="KEGG" id="vg:36843267"/>
<accession>A0A2U7UDM9</accession>
<dbReference type="RefSeq" id="YP_009482557.1">
    <property type="nucleotide sequence ID" value="NC_037666.1"/>
</dbReference>
<evidence type="ECO:0000313" key="1">
    <source>
        <dbReference type="EMBL" id="AVK76554.1"/>
    </source>
</evidence>
<proteinExistence type="predicted"/>
<dbReference type="GeneID" id="36843267"/>
<name>A0A2U7UDM9_9VIRU</name>
<gene>
    <name evidence="1" type="ORF">pneo_cds_947</name>
</gene>
<dbReference type="Proteomes" id="UP000249287">
    <property type="component" value="Segment"/>
</dbReference>
<protein>
    <submittedName>
        <fullName evidence="1">Uncharacterized protein</fullName>
    </submittedName>
</protein>
<dbReference type="EMBL" id="MG011690">
    <property type="protein sequence ID" value="AVK76554.1"/>
    <property type="molecule type" value="Genomic_DNA"/>
</dbReference>
<reference evidence="1" key="1">
    <citation type="journal article" date="2018" name="Nat. Commun.">
        <title>Diversity and evolution of the emerging Pandoraviridae family.</title>
        <authorList>
            <person name="Legendre M."/>
            <person name="Fabre E."/>
            <person name="Poirot O."/>
            <person name="Jeudy S."/>
            <person name="Lartigue A."/>
            <person name="Alempic J.M."/>
            <person name="Beucher L."/>
            <person name="Philippe N."/>
            <person name="Bertaux L."/>
            <person name="Christo-Foroux E."/>
            <person name="Labadie K."/>
            <person name="Coute Y."/>
            <person name="Abergel C."/>
            <person name="Claverie J.M."/>
        </authorList>
    </citation>
    <scope>NUCLEOTIDE SEQUENCE [LARGE SCALE GENOMIC DNA]</scope>
    <source>
        <strain evidence="1">Neocaledonia</strain>
    </source>
</reference>
<sequence>MPSKRPSAPAEKGVGADDFWLPRRNTAPLWAATQGTPRDLPFFQQTQAGKKTRPQTFLEVTTNAGEWLAISRLAG</sequence>
<organism evidence="1">
    <name type="scientific">Pandoravirus neocaledonia</name>
    <dbReference type="NCBI Taxonomy" id="2107708"/>
    <lineage>
        <taxon>Viruses</taxon>
        <taxon>Pandoravirus</taxon>
    </lineage>
</organism>